<protein>
    <submittedName>
        <fullName evidence="1">Uncharacterized protein</fullName>
    </submittedName>
</protein>
<comment type="caution">
    <text evidence="1">The sequence shown here is derived from an EMBL/GenBank/DDBJ whole genome shotgun (WGS) entry which is preliminary data.</text>
</comment>
<name>A0A9D3ZNS5_9ROSI</name>
<dbReference type="EMBL" id="JAIQCV010000010">
    <property type="protein sequence ID" value="KAH1055821.1"/>
    <property type="molecule type" value="Genomic_DNA"/>
</dbReference>
<dbReference type="Proteomes" id="UP000828251">
    <property type="component" value="Unassembled WGS sequence"/>
</dbReference>
<organism evidence="1 2">
    <name type="scientific">Gossypium stocksii</name>
    <dbReference type="NCBI Taxonomy" id="47602"/>
    <lineage>
        <taxon>Eukaryota</taxon>
        <taxon>Viridiplantae</taxon>
        <taxon>Streptophyta</taxon>
        <taxon>Embryophyta</taxon>
        <taxon>Tracheophyta</taxon>
        <taxon>Spermatophyta</taxon>
        <taxon>Magnoliopsida</taxon>
        <taxon>eudicotyledons</taxon>
        <taxon>Gunneridae</taxon>
        <taxon>Pentapetalae</taxon>
        <taxon>rosids</taxon>
        <taxon>malvids</taxon>
        <taxon>Malvales</taxon>
        <taxon>Malvaceae</taxon>
        <taxon>Malvoideae</taxon>
        <taxon>Gossypium</taxon>
    </lineage>
</organism>
<evidence type="ECO:0000313" key="1">
    <source>
        <dbReference type="EMBL" id="KAH1055821.1"/>
    </source>
</evidence>
<evidence type="ECO:0000313" key="2">
    <source>
        <dbReference type="Proteomes" id="UP000828251"/>
    </source>
</evidence>
<dbReference type="AlphaFoldDB" id="A0A9D3ZNS5"/>
<gene>
    <name evidence="1" type="ORF">J1N35_033886</name>
</gene>
<reference evidence="1 2" key="1">
    <citation type="journal article" date="2021" name="Plant Biotechnol. J.">
        <title>Multi-omics assisted identification of the key and species-specific regulatory components of drought-tolerant mechanisms in Gossypium stocksii.</title>
        <authorList>
            <person name="Yu D."/>
            <person name="Ke L."/>
            <person name="Zhang D."/>
            <person name="Wu Y."/>
            <person name="Sun Y."/>
            <person name="Mei J."/>
            <person name="Sun J."/>
            <person name="Sun Y."/>
        </authorList>
    </citation>
    <scope>NUCLEOTIDE SEQUENCE [LARGE SCALE GENOMIC DNA]</scope>
    <source>
        <strain evidence="2">cv. E1</strain>
        <tissue evidence="1">Leaf</tissue>
    </source>
</reference>
<accession>A0A9D3ZNS5</accession>
<sequence length="134" mass="15179">MDNKGPINEASIERMTCSIEASILIEAGTSKTKKGKAKADSKGTTLHIETSLWRKVKDVEKMVTFINNRKIKLVPTIEDMENSQNLFYAYTKAWNSSIVATLNQLSLFSIPDFLVFLLIIQNYEHSSTNDDFKD</sequence>
<proteinExistence type="predicted"/>
<keyword evidence="2" id="KW-1185">Reference proteome</keyword>